<organism evidence="1 2">
    <name type="scientific">Candidatus Ordinivivax streblomastigis</name>
    <dbReference type="NCBI Taxonomy" id="2540710"/>
    <lineage>
        <taxon>Bacteria</taxon>
        <taxon>Pseudomonadati</taxon>
        <taxon>Bacteroidota</taxon>
        <taxon>Bacteroidia</taxon>
        <taxon>Bacteroidales</taxon>
        <taxon>Candidatus Ordinivivax</taxon>
    </lineage>
</organism>
<dbReference type="Proteomes" id="UP000324575">
    <property type="component" value="Unassembled WGS sequence"/>
</dbReference>
<gene>
    <name evidence="1" type="ORF">EZS26_002015</name>
</gene>
<protein>
    <submittedName>
        <fullName evidence="1">Uncharacterized protein</fullName>
    </submittedName>
</protein>
<comment type="caution">
    <text evidence="1">The sequence shown here is derived from an EMBL/GenBank/DDBJ whole genome shotgun (WGS) entry which is preliminary data.</text>
</comment>
<evidence type="ECO:0000313" key="2">
    <source>
        <dbReference type="Proteomes" id="UP000324575"/>
    </source>
</evidence>
<evidence type="ECO:0000313" key="1">
    <source>
        <dbReference type="EMBL" id="KAA6301852.1"/>
    </source>
</evidence>
<name>A0A5M8P0E4_9BACT</name>
<accession>A0A5M8P0E4</accession>
<proteinExistence type="predicted"/>
<dbReference type="AlphaFoldDB" id="A0A5M8P0E4"/>
<dbReference type="EMBL" id="SNRX01000013">
    <property type="protein sequence ID" value="KAA6301852.1"/>
    <property type="molecule type" value="Genomic_DNA"/>
</dbReference>
<sequence length="178" mass="20188">MRKHNGMRPQDIVILLQMMTAKNNNNWTFSEIANALQISESEVSMSMERNRVAGLVNPSKNLVNILALRDFLIHGIKYVFPPQVGSSVRGIATAHSAPPINQQIVGDNEIYVWAYYKGTRKGNSIVPLYDKIPKIVGNEPALYEYLTIIDTLRIGKTREIEIAIKELDKRLNEYVGKY</sequence>
<reference evidence="1 2" key="1">
    <citation type="submission" date="2019-03" db="EMBL/GenBank/DDBJ databases">
        <title>Single cell metagenomics reveals metabolic interactions within the superorganism composed of flagellate Streblomastix strix and complex community of Bacteroidetes bacteria on its surface.</title>
        <authorList>
            <person name="Treitli S.C."/>
            <person name="Kolisko M."/>
            <person name="Husnik F."/>
            <person name="Keeling P."/>
            <person name="Hampl V."/>
        </authorList>
    </citation>
    <scope>NUCLEOTIDE SEQUENCE [LARGE SCALE GENOMIC DNA]</scope>
    <source>
        <strain evidence="1">St1</strain>
    </source>
</reference>